<dbReference type="InterPro" id="IPR042261">
    <property type="entry name" value="Lsr2-like_dimerization"/>
</dbReference>
<dbReference type="GO" id="GO:0016746">
    <property type="term" value="F:acyltransferase activity"/>
    <property type="evidence" value="ECO:0007669"/>
    <property type="project" value="InterPro"/>
</dbReference>
<feature type="domain" description="Lsr2 dimerization" evidence="3">
    <location>
        <begin position="1"/>
        <end position="57"/>
    </location>
</feature>
<dbReference type="Pfam" id="PF23359">
    <property type="entry name" value="Lsr2_DNA-bd"/>
    <property type="match status" value="1"/>
</dbReference>
<dbReference type="Gene3D" id="4.10.320.10">
    <property type="entry name" value="E3-binding domain"/>
    <property type="match status" value="1"/>
</dbReference>
<keyword evidence="1" id="KW-0238">DNA-binding</keyword>
<evidence type="ECO:0000256" key="1">
    <source>
        <dbReference type="ARBA" id="ARBA00023125"/>
    </source>
</evidence>
<accession>A0A8J3FTX7</accession>
<evidence type="ECO:0008006" key="7">
    <source>
        <dbReference type="Google" id="ProtNLM"/>
    </source>
</evidence>
<protein>
    <recommendedName>
        <fullName evidence="7">Lsr2 family protein</fullName>
    </recommendedName>
</protein>
<dbReference type="AlphaFoldDB" id="A0A8J3FTX7"/>
<feature type="compositionally biased region" description="Basic and acidic residues" evidence="2">
    <location>
        <begin position="144"/>
        <end position="154"/>
    </location>
</feature>
<comment type="caution">
    <text evidence="5">The sequence shown here is derived from an EMBL/GenBank/DDBJ whole genome shotgun (WGS) entry which is preliminary data.</text>
</comment>
<name>A0A8J3FTX7_9PSEU</name>
<sequence>MATKVVLIDDLNPELEADETVRFGLDGQMYEIDLTEEHADALRAALAEFVTAARRLGGRKVSSAPDRGNQREVRAWARSRGLKVSDRGRIPRDVMLAYEREASAQVVPLGHAHGGEGGGQAAGKTVQESKMRRVQRQRGAAKRRVGEQRRGRRV</sequence>
<dbReference type="Gene3D" id="3.30.60.230">
    <property type="entry name" value="Lsr2, dimerization domain"/>
    <property type="match status" value="1"/>
</dbReference>
<evidence type="ECO:0000256" key="2">
    <source>
        <dbReference type="SAM" id="MobiDB-lite"/>
    </source>
</evidence>
<dbReference type="InterPro" id="IPR024412">
    <property type="entry name" value="Lsr2_dim_dom"/>
</dbReference>
<feature type="domain" description="Lsr2 DNA-binding" evidence="4">
    <location>
        <begin position="66"/>
        <end position="99"/>
    </location>
</feature>
<dbReference type="InterPro" id="IPR036625">
    <property type="entry name" value="E3-bd_dom_sf"/>
</dbReference>
<organism evidence="5 6">
    <name type="scientific">Longimycelium tulufanense</name>
    <dbReference type="NCBI Taxonomy" id="907463"/>
    <lineage>
        <taxon>Bacteria</taxon>
        <taxon>Bacillati</taxon>
        <taxon>Actinomycetota</taxon>
        <taxon>Actinomycetes</taxon>
        <taxon>Pseudonocardiales</taxon>
        <taxon>Pseudonocardiaceae</taxon>
        <taxon>Longimycelium</taxon>
    </lineage>
</organism>
<dbReference type="Proteomes" id="UP000637578">
    <property type="component" value="Unassembled WGS sequence"/>
</dbReference>
<dbReference type="EMBL" id="BMMK01000004">
    <property type="protein sequence ID" value="GGM45263.1"/>
    <property type="molecule type" value="Genomic_DNA"/>
</dbReference>
<dbReference type="GO" id="GO:0003677">
    <property type="term" value="F:DNA binding"/>
    <property type="evidence" value="ECO:0007669"/>
    <property type="project" value="UniProtKB-KW"/>
</dbReference>
<feature type="compositionally biased region" description="Basic residues" evidence="2">
    <location>
        <begin position="132"/>
        <end position="143"/>
    </location>
</feature>
<gene>
    <name evidence="5" type="ORF">GCM10012275_15380</name>
</gene>
<evidence type="ECO:0000259" key="4">
    <source>
        <dbReference type="Pfam" id="PF23359"/>
    </source>
</evidence>
<keyword evidence="6" id="KW-1185">Reference proteome</keyword>
<dbReference type="InterPro" id="IPR055370">
    <property type="entry name" value="Lsr2_DNA-bd"/>
</dbReference>
<reference evidence="5" key="1">
    <citation type="journal article" date="2014" name="Int. J. Syst. Evol. Microbiol.">
        <title>Complete genome sequence of Corynebacterium casei LMG S-19264T (=DSM 44701T), isolated from a smear-ripened cheese.</title>
        <authorList>
            <consortium name="US DOE Joint Genome Institute (JGI-PGF)"/>
            <person name="Walter F."/>
            <person name="Albersmeier A."/>
            <person name="Kalinowski J."/>
            <person name="Ruckert C."/>
        </authorList>
    </citation>
    <scope>NUCLEOTIDE SEQUENCE</scope>
    <source>
        <strain evidence="5">CGMCC 4.5737</strain>
    </source>
</reference>
<proteinExistence type="predicted"/>
<dbReference type="Pfam" id="PF11774">
    <property type="entry name" value="Lsr2"/>
    <property type="match status" value="1"/>
</dbReference>
<evidence type="ECO:0000259" key="3">
    <source>
        <dbReference type="Pfam" id="PF11774"/>
    </source>
</evidence>
<feature type="region of interest" description="Disordered" evidence="2">
    <location>
        <begin position="109"/>
        <end position="154"/>
    </location>
</feature>
<evidence type="ECO:0000313" key="6">
    <source>
        <dbReference type="Proteomes" id="UP000637578"/>
    </source>
</evidence>
<evidence type="ECO:0000313" key="5">
    <source>
        <dbReference type="EMBL" id="GGM45263.1"/>
    </source>
</evidence>
<reference evidence="5" key="2">
    <citation type="submission" date="2020-09" db="EMBL/GenBank/DDBJ databases">
        <authorList>
            <person name="Sun Q."/>
            <person name="Zhou Y."/>
        </authorList>
    </citation>
    <scope>NUCLEOTIDE SEQUENCE</scope>
    <source>
        <strain evidence="5">CGMCC 4.5737</strain>
    </source>
</reference>